<evidence type="ECO:0000256" key="4">
    <source>
        <dbReference type="ARBA" id="ARBA00023136"/>
    </source>
</evidence>
<accession>A0A2W2C1U6</accession>
<dbReference type="Proteomes" id="UP000248745">
    <property type="component" value="Unassembled WGS sequence"/>
</dbReference>
<feature type="transmembrane region" description="Helical" evidence="5">
    <location>
        <begin position="311"/>
        <end position="336"/>
    </location>
</feature>
<evidence type="ECO:0000256" key="3">
    <source>
        <dbReference type="ARBA" id="ARBA00022989"/>
    </source>
</evidence>
<dbReference type="InterPro" id="IPR007016">
    <property type="entry name" value="O-antigen_ligase-rel_domated"/>
</dbReference>
<comment type="subcellular location">
    <subcellularLocation>
        <location evidence="1">Membrane</location>
        <topology evidence="1">Multi-pass membrane protein</topology>
    </subcellularLocation>
</comment>
<feature type="domain" description="O-antigen ligase-related" evidence="6">
    <location>
        <begin position="192"/>
        <end position="326"/>
    </location>
</feature>
<reference evidence="7 8" key="1">
    <citation type="submission" date="2018-06" db="EMBL/GenBank/DDBJ databases">
        <title>Mucibacter soli gen. nov., sp. nov., a new member of the family Chitinophagaceae producing mucin.</title>
        <authorList>
            <person name="Kim M.-K."/>
            <person name="Park S."/>
            <person name="Kim T.-S."/>
            <person name="Joung Y."/>
            <person name="Han J.-H."/>
            <person name="Kim S.B."/>
        </authorList>
    </citation>
    <scope>NUCLEOTIDE SEQUENCE [LARGE SCALE GENOMIC DNA]</scope>
    <source>
        <strain evidence="7 8">R1-15</strain>
    </source>
</reference>
<proteinExistence type="predicted"/>
<feature type="transmembrane region" description="Helical" evidence="5">
    <location>
        <begin position="62"/>
        <end position="81"/>
    </location>
</feature>
<dbReference type="PANTHER" id="PTHR37422:SF13">
    <property type="entry name" value="LIPOPOLYSACCHARIDE BIOSYNTHESIS PROTEIN PA4999-RELATED"/>
    <property type="match status" value="1"/>
</dbReference>
<evidence type="ECO:0000313" key="8">
    <source>
        <dbReference type="Proteomes" id="UP000248745"/>
    </source>
</evidence>
<feature type="transmembrane region" description="Helical" evidence="5">
    <location>
        <begin position="348"/>
        <end position="367"/>
    </location>
</feature>
<feature type="transmembrane region" description="Helical" evidence="5">
    <location>
        <begin position="96"/>
        <end position="113"/>
    </location>
</feature>
<feature type="transmembrane region" description="Helical" evidence="5">
    <location>
        <begin position="165"/>
        <end position="181"/>
    </location>
</feature>
<feature type="transmembrane region" description="Helical" evidence="5">
    <location>
        <begin position="28"/>
        <end position="50"/>
    </location>
</feature>
<keyword evidence="8" id="KW-1185">Reference proteome</keyword>
<dbReference type="AlphaFoldDB" id="A0A2W2C1U6"/>
<keyword evidence="3 5" id="KW-1133">Transmembrane helix</keyword>
<feature type="transmembrane region" description="Helical" evidence="5">
    <location>
        <begin position="125"/>
        <end position="145"/>
    </location>
</feature>
<dbReference type="Pfam" id="PF04932">
    <property type="entry name" value="Wzy_C"/>
    <property type="match status" value="1"/>
</dbReference>
<evidence type="ECO:0000256" key="1">
    <source>
        <dbReference type="ARBA" id="ARBA00004141"/>
    </source>
</evidence>
<name>A0A2W2C1U6_9BACT</name>
<evidence type="ECO:0000256" key="5">
    <source>
        <dbReference type="SAM" id="Phobius"/>
    </source>
</evidence>
<sequence>MSLKNSLAYIPLAFIFSIGKLYDDRLDFFGLPISEFFFGLYLLSLLIFCGKNGFRSFKDKESITYFILLSSVAIFGLMGNIKNGLNDTFDYSMDKMSALLLIIFLPSFVLRSFKYDNIDKFLRVVFFVSVFLFLGGIVALLRGGAGGGDEENSRLSVMGGGPIVFARWVSYSILYTLVFPFSQKRRLIILCVGTVLILLSGSRGPLFTLVPVLCTYYFIRYGFKKSIVILGVIGIAALVGLESFSENAAISRIMGGSDAASLTSGSSSESRQMKYVESQKIFSENILGIGFGNYARYAPSADHGADYPHNFIVEMFVEEGLVTGVLCIVFILVLFGRILRTRKMVRDPIYLFLMLITMYTFMNSLVSGDLGDLRFFLLYSLLLFTVGQLLKRAGRNTSPVQHQNVDIYSITELSQTI</sequence>
<dbReference type="EMBL" id="QKTW01000007">
    <property type="protein sequence ID" value="PZF74033.1"/>
    <property type="molecule type" value="Genomic_DNA"/>
</dbReference>
<feature type="transmembrane region" description="Helical" evidence="5">
    <location>
        <begin position="188"/>
        <end position="219"/>
    </location>
</feature>
<evidence type="ECO:0000313" key="7">
    <source>
        <dbReference type="EMBL" id="PZF74033.1"/>
    </source>
</evidence>
<keyword evidence="2 5" id="KW-0812">Transmembrane</keyword>
<evidence type="ECO:0000256" key="2">
    <source>
        <dbReference type="ARBA" id="ARBA00022692"/>
    </source>
</evidence>
<dbReference type="InterPro" id="IPR051533">
    <property type="entry name" value="WaaL-like"/>
</dbReference>
<feature type="transmembrane region" description="Helical" evidence="5">
    <location>
        <begin position="373"/>
        <end position="390"/>
    </location>
</feature>
<keyword evidence="4 5" id="KW-0472">Membrane</keyword>
<feature type="transmembrane region" description="Helical" evidence="5">
    <location>
        <begin position="281"/>
        <end position="299"/>
    </location>
</feature>
<dbReference type="PANTHER" id="PTHR37422">
    <property type="entry name" value="TEICHURONIC ACID BIOSYNTHESIS PROTEIN TUAE"/>
    <property type="match status" value="1"/>
</dbReference>
<dbReference type="GO" id="GO:0016020">
    <property type="term" value="C:membrane"/>
    <property type="evidence" value="ECO:0007669"/>
    <property type="project" value="UniProtKB-SubCell"/>
</dbReference>
<evidence type="ECO:0000259" key="6">
    <source>
        <dbReference type="Pfam" id="PF04932"/>
    </source>
</evidence>
<organism evidence="7 8">
    <name type="scientific">Taibaiella soli</name>
    <dbReference type="NCBI Taxonomy" id="1649169"/>
    <lineage>
        <taxon>Bacteria</taxon>
        <taxon>Pseudomonadati</taxon>
        <taxon>Bacteroidota</taxon>
        <taxon>Chitinophagia</taxon>
        <taxon>Chitinophagales</taxon>
        <taxon>Chitinophagaceae</taxon>
        <taxon>Taibaiella</taxon>
    </lineage>
</organism>
<feature type="transmembrane region" description="Helical" evidence="5">
    <location>
        <begin position="225"/>
        <end position="244"/>
    </location>
</feature>
<comment type="caution">
    <text evidence="7">The sequence shown here is derived from an EMBL/GenBank/DDBJ whole genome shotgun (WGS) entry which is preliminary data.</text>
</comment>
<protein>
    <recommendedName>
        <fullName evidence="6">O-antigen ligase-related domain-containing protein</fullName>
    </recommendedName>
</protein>
<dbReference type="RefSeq" id="WP_110997775.1">
    <property type="nucleotide sequence ID" value="NZ_QKTW01000007.1"/>
</dbReference>
<gene>
    <name evidence="7" type="ORF">DN068_04890</name>
</gene>